<feature type="signal peptide" evidence="1">
    <location>
        <begin position="1"/>
        <end position="16"/>
    </location>
</feature>
<organism evidence="2 3">
    <name type="scientific">Diversispora epigaea</name>
    <dbReference type="NCBI Taxonomy" id="1348612"/>
    <lineage>
        <taxon>Eukaryota</taxon>
        <taxon>Fungi</taxon>
        <taxon>Fungi incertae sedis</taxon>
        <taxon>Mucoromycota</taxon>
        <taxon>Glomeromycotina</taxon>
        <taxon>Glomeromycetes</taxon>
        <taxon>Diversisporales</taxon>
        <taxon>Diversisporaceae</taxon>
        <taxon>Diversispora</taxon>
    </lineage>
</organism>
<proteinExistence type="predicted"/>
<dbReference type="OrthoDB" id="10498321at2759"/>
<evidence type="ECO:0000313" key="3">
    <source>
        <dbReference type="Proteomes" id="UP000266861"/>
    </source>
</evidence>
<sequence>MKLILILIIDYHYLLLVSLPYQLIENIYNSLEISLENIEEFEKDSVSFNLSNSRIIDINNTHNQESSSTLEDHREASTHNFNDHEWFDDIIQKNKIIKYDYNDFENLKYIGR</sequence>
<evidence type="ECO:0000313" key="2">
    <source>
        <dbReference type="EMBL" id="RHZ48669.1"/>
    </source>
</evidence>
<keyword evidence="1" id="KW-0732">Signal</keyword>
<dbReference type="EMBL" id="PQFF01000462">
    <property type="protein sequence ID" value="RHZ48669.1"/>
    <property type="molecule type" value="Genomic_DNA"/>
</dbReference>
<feature type="chain" id="PRO_5017324427" evidence="1">
    <location>
        <begin position="17"/>
        <end position="112"/>
    </location>
</feature>
<comment type="caution">
    <text evidence="2">The sequence shown here is derived from an EMBL/GenBank/DDBJ whole genome shotgun (WGS) entry which is preliminary data.</text>
</comment>
<reference evidence="2 3" key="1">
    <citation type="submission" date="2018-08" db="EMBL/GenBank/DDBJ databases">
        <title>Genome and evolution of the arbuscular mycorrhizal fungus Diversispora epigaea (formerly Glomus versiforme) and its bacterial endosymbionts.</title>
        <authorList>
            <person name="Sun X."/>
            <person name="Fei Z."/>
            <person name="Harrison M."/>
        </authorList>
    </citation>
    <scope>NUCLEOTIDE SEQUENCE [LARGE SCALE GENOMIC DNA]</scope>
    <source>
        <strain evidence="2 3">IT104</strain>
    </source>
</reference>
<name>A0A397GEX3_9GLOM</name>
<protein>
    <submittedName>
        <fullName evidence="2">Uncharacterized protein</fullName>
    </submittedName>
</protein>
<keyword evidence="3" id="KW-1185">Reference proteome</keyword>
<evidence type="ECO:0000256" key="1">
    <source>
        <dbReference type="SAM" id="SignalP"/>
    </source>
</evidence>
<accession>A0A397GEX3</accession>
<dbReference type="Proteomes" id="UP000266861">
    <property type="component" value="Unassembled WGS sequence"/>
</dbReference>
<dbReference type="AlphaFoldDB" id="A0A397GEX3"/>
<gene>
    <name evidence="2" type="ORF">Glove_543g31</name>
</gene>